<protein>
    <recommendedName>
        <fullName evidence="1">DUF58 domain-containing protein</fullName>
    </recommendedName>
</protein>
<feature type="domain" description="DUF58" evidence="1">
    <location>
        <begin position="196"/>
        <end position="360"/>
    </location>
</feature>
<dbReference type="PANTHER" id="PTHR33608:SF14">
    <property type="entry name" value="POSSIBLE CONSERVED SECRETED PROTEIN"/>
    <property type="match status" value="1"/>
</dbReference>
<dbReference type="EMBL" id="AP022613">
    <property type="protein sequence ID" value="BBZ38018.1"/>
    <property type="molecule type" value="Genomic_DNA"/>
</dbReference>
<accession>A0A1X1T4B2</accession>
<organism evidence="2 3">
    <name type="scientific">Mycobacterium conspicuum</name>
    <dbReference type="NCBI Taxonomy" id="44010"/>
    <lineage>
        <taxon>Bacteria</taxon>
        <taxon>Bacillati</taxon>
        <taxon>Actinomycetota</taxon>
        <taxon>Actinomycetes</taxon>
        <taxon>Mycobacteriales</taxon>
        <taxon>Mycobacteriaceae</taxon>
        <taxon>Mycobacterium</taxon>
    </lineage>
</organism>
<dbReference type="OrthoDB" id="9776116at2"/>
<dbReference type="Pfam" id="PF01882">
    <property type="entry name" value="DUF58"/>
    <property type="match status" value="1"/>
</dbReference>
<dbReference type="PANTHER" id="PTHR33608">
    <property type="entry name" value="BLL2464 PROTEIN"/>
    <property type="match status" value="1"/>
</dbReference>
<gene>
    <name evidence="2" type="ORF">MCNS_10810</name>
</gene>
<dbReference type="Proteomes" id="UP000467385">
    <property type="component" value="Chromosome"/>
</dbReference>
<dbReference type="AlphaFoldDB" id="A0A1X1T4B2"/>
<reference evidence="2 3" key="1">
    <citation type="journal article" date="2019" name="Emerg. Microbes Infect.">
        <title>Comprehensive subspecies identification of 175 nontuberculous mycobacteria species based on 7547 genomic profiles.</title>
        <authorList>
            <person name="Matsumoto Y."/>
            <person name="Kinjo T."/>
            <person name="Motooka D."/>
            <person name="Nabeya D."/>
            <person name="Jung N."/>
            <person name="Uechi K."/>
            <person name="Horii T."/>
            <person name="Iida T."/>
            <person name="Fujita J."/>
            <person name="Nakamura S."/>
        </authorList>
    </citation>
    <scope>NUCLEOTIDE SEQUENCE [LARGE SCALE GENOMIC DNA]</scope>
    <source>
        <strain evidence="2 3">JCM 14738</strain>
    </source>
</reference>
<evidence type="ECO:0000313" key="2">
    <source>
        <dbReference type="EMBL" id="BBZ38018.1"/>
    </source>
</evidence>
<dbReference type="InterPro" id="IPR002881">
    <property type="entry name" value="DUF58"/>
</dbReference>
<proteinExistence type="predicted"/>
<evidence type="ECO:0000259" key="1">
    <source>
        <dbReference type="Pfam" id="PF01882"/>
    </source>
</evidence>
<evidence type="ECO:0000313" key="3">
    <source>
        <dbReference type="Proteomes" id="UP000467385"/>
    </source>
</evidence>
<name>A0A1X1T4B2_9MYCO</name>
<dbReference type="STRING" id="44010.AWC00_17995"/>
<sequence>MIETHEAEVRWSASPLTRTLATCVGVALAVAVIGARWQLIAFAAPLLGVLCSISWQRPVPKILVHAEPDSQRCFEGEQVRVRVWVTLAGEASGTAAVRLDIEVVEGMQIELLNTQPGPAKAVAVVAHRWGRYPIRARTEVTARGGLLAGTATVDTATVIVFPLTPPQATSLPQTELLDRLGAHLTRHTGPGVEYADIRPYVPGDQLRAVNWPVSARRGRLHVTQRLTDRAADVIVLIDTYQQPPGPATEATERIVRGAAQVVQTALRNGDRAGMVALGGNRPRWLGADIGQRQFYRVLDTVLGAGDQFESTTGTLAPRAAVPPGAIVIAFSTLLDTEFALALIDLRKRGHVVVAVDILDSSPFDGEQDPLVDRMWALQRSAMYRDMATIGVDVISWQGDRGLEQSMGVLPNRGRRVRGRR</sequence>
<dbReference type="RefSeq" id="WP_085234106.1">
    <property type="nucleotide sequence ID" value="NZ_AP022613.1"/>
</dbReference>
<keyword evidence="3" id="KW-1185">Reference proteome</keyword>